<dbReference type="InterPro" id="IPR052899">
    <property type="entry name" value="Class-I_DAHP_synthase"/>
</dbReference>
<comment type="caution">
    <text evidence="4">The sequence shown here is derived from an EMBL/GenBank/DDBJ whole genome shotgun (WGS) entry which is preliminary data.</text>
</comment>
<organism evidence="4 5">
    <name type="scientific">Candidatus Cryptobacteroides faecavium</name>
    <dbReference type="NCBI Taxonomy" id="2840762"/>
    <lineage>
        <taxon>Bacteria</taxon>
        <taxon>Pseudomonadati</taxon>
        <taxon>Bacteroidota</taxon>
        <taxon>Bacteroidia</taxon>
        <taxon>Bacteroidales</taxon>
        <taxon>Candidatus Cryptobacteroides</taxon>
    </lineage>
</organism>
<dbReference type="InterPro" id="IPR036979">
    <property type="entry name" value="CM_dom_sf"/>
</dbReference>
<protein>
    <recommendedName>
        <fullName evidence="1">chorismate mutase</fullName>
        <ecNumber evidence="1">5.4.99.5</ecNumber>
    </recommendedName>
</protein>
<sequence>MERRLEITPLSQWNLFPEGQPLVIAGPCSAESEIQVMETARRIKTLGVNVFRAGIWKPRTHPNTFEGVGAPGLKWMQRVKNELGMKVCTEVASERHVFDCLKYGVDMVWLGARTTANPFLVQEIAEALRDVDIPVLVKNPVSPDLDLWIGALERLNQAGIRKIGVIHRGFSTFDKIKYRNSPEWQIVIELRSRYPQLPFFCDPSHMAGCTEYIEEISQRSLDLGLDGLMIETHCDPSCALSDARQQLTPEALGLMLGQLVVRKSDSDSPEYKENIDQLRAKIDVIDESILYTLASRMKISRQIGEYKKKNNIAILQTSRWDSLLEKVIAKGAEYGLSEKFVTTLFNAIHDASVSEQNAILGEQHPGQK</sequence>
<evidence type="ECO:0000313" key="5">
    <source>
        <dbReference type="Proteomes" id="UP000823603"/>
    </source>
</evidence>
<evidence type="ECO:0000259" key="3">
    <source>
        <dbReference type="PROSITE" id="PS51168"/>
    </source>
</evidence>
<dbReference type="PANTHER" id="PTHR43018">
    <property type="entry name" value="PHOSPHO-2-DEHYDRO-3-DEOXYHEPTONATE ALDOLASE"/>
    <property type="match status" value="1"/>
</dbReference>
<dbReference type="GO" id="GO:0016740">
    <property type="term" value="F:transferase activity"/>
    <property type="evidence" value="ECO:0007669"/>
    <property type="project" value="UniProtKB-KW"/>
</dbReference>
<dbReference type="Gene3D" id="3.20.20.70">
    <property type="entry name" value="Aldolase class I"/>
    <property type="match status" value="1"/>
</dbReference>
<dbReference type="InterPro" id="IPR006218">
    <property type="entry name" value="DAHP1/KDSA"/>
</dbReference>
<dbReference type="GO" id="GO:0004106">
    <property type="term" value="F:chorismate mutase activity"/>
    <property type="evidence" value="ECO:0007669"/>
    <property type="project" value="UniProtKB-EC"/>
</dbReference>
<dbReference type="InterPro" id="IPR002701">
    <property type="entry name" value="CM_II_prokaryot"/>
</dbReference>
<dbReference type="Proteomes" id="UP000823603">
    <property type="component" value="Unassembled WGS sequence"/>
</dbReference>
<dbReference type="Pfam" id="PF00793">
    <property type="entry name" value="DAHP_synth_1"/>
    <property type="match status" value="1"/>
</dbReference>
<dbReference type="SMART" id="SM00830">
    <property type="entry name" value="CM_2"/>
    <property type="match status" value="1"/>
</dbReference>
<gene>
    <name evidence="4" type="ORF">IAB82_08890</name>
</gene>
<name>A0A9D9IGY7_9BACT</name>
<keyword evidence="2" id="KW-0808">Transferase</keyword>
<dbReference type="Pfam" id="PF01817">
    <property type="entry name" value="CM_2"/>
    <property type="match status" value="1"/>
</dbReference>
<dbReference type="PROSITE" id="PS51168">
    <property type="entry name" value="CHORISMATE_MUT_2"/>
    <property type="match status" value="1"/>
</dbReference>
<feature type="domain" description="Chorismate mutase" evidence="3">
    <location>
        <begin position="269"/>
        <end position="360"/>
    </location>
</feature>
<dbReference type="Gene3D" id="1.20.59.10">
    <property type="entry name" value="Chorismate mutase"/>
    <property type="match status" value="1"/>
</dbReference>
<reference evidence="4" key="2">
    <citation type="journal article" date="2021" name="PeerJ">
        <title>Extensive microbial diversity within the chicken gut microbiome revealed by metagenomics and culture.</title>
        <authorList>
            <person name="Gilroy R."/>
            <person name="Ravi A."/>
            <person name="Getino M."/>
            <person name="Pursley I."/>
            <person name="Horton D.L."/>
            <person name="Alikhan N.F."/>
            <person name="Baker D."/>
            <person name="Gharbi K."/>
            <person name="Hall N."/>
            <person name="Watson M."/>
            <person name="Adriaenssens E.M."/>
            <person name="Foster-Nyarko E."/>
            <person name="Jarju S."/>
            <person name="Secka A."/>
            <person name="Antonio M."/>
            <person name="Oren A."/>
            <person name="Chaudhuri R.R."/>
            <person name="La Ragione R."/>
            <person name="Hildebrand F."/>
            <person name="Pallen M.J."/>
        </authorList>
    </citation>
    <scope>NUCLEOTIDE SEQUENCE</scope>
    <source>
        <strain evidence="4">B2-22910</strain>
    </source>
</reference>
<dbReference type="EC" id="5.4.99.5" evidence="1"/>
<accession>A0A9D9IGY7</accession>
<evidence type="ECO:0000256" key="1">
    <source>
        <dbReference type="ARBA" id="ARBA00012404"/>
    </source>
</evidence>
<dbReference type="SUPFAM" id="SSF48600">
    <property type="entry name" value="Chorismate mutase II"/>
    <property type="match status" value="1"/>
</dbReference>
<dbReference type="SUPFAM" id="SSF51569">
    <property type="entry name" value="Aldolase"/>
    <property type="match status" value="1"/>
</dbReference>
<proteinExistence type="predicted"/>
<dbReference type="GO" id="GO:0046417">
    <property type="term" value="P:chorismate metabolic process"/>
    <property type="evidence" value="ECO:0007669"/>
    <property type="project" value="InterPro"/>
</dbReference>
<dbReference type="InterPro" id="IPR013785">
    <property type="entry name" value="Aldolase_TIM"/>
</dbReference>
<dbReference type="PANTHER" id="PTHR43018:SF1">
    <property type="entry name" value="PROTEIN AROA(G)"/>
    <property type="match status" value="1"/>
</dbReference>
<dbReference type="InterPro" id="IPR036263">
    <property type="entry name" value="Chorismate_II_sf"/>
</dbReference>
<dbReference type="EMBL" id="JADIMB010000130">
    <property type="protein sequence ID" value="MBO8471891.1"/>
    <property type="molecule type" value="Genomic_DNA"/>
</dbReference>
<dbReference type="AlphaFoldDB" id="A0A9D9IGY7"/>
<evidence type="ECO:0000256" key="2">
    <source>
        <dbReference type="ARBA" id="ARBA00022679"/>
    </source>
</evidence>
<reference evidence="4" key="1">
    <citation type="submission" date="2020-10" db="EMBL/GenBank/DDBJ databases">
        <authorList>
            <person name="Gilroy R."/>
        </authorList>
    </citation>
    <scope>NUCLEOTIDE SEQUENCE</scope>
    <source>
        <strain evidence="4">B2-22910</strain>
    </source>
</reference>
<evidence type="ECO:0000313" key="4">
    <source>
        <dbReference type="EMBL" id="MBO8471891.1"/>
    </source>
</evidence>